<protein>
    <submittedName>
        <fullName evidence="4">L-histidine N(Alpha)-methyltransferase</fullName>
    </submittedName>
</protein>
<accession>A0A6G6GNR7</accession>
<dbReference type="InterPro" id="IPR017804">
    <property type="entry name" value="MeTrfase_EgtD-like"/>
</dbReference>
<dbReference type="RefSeq" id="WP_164680237.1">
    <property type="nucleotide sequence ID" value="NZ_CP049057.1"/>
</dbReference>
<proteinExistence type="predicted"/>
<sequence>MSFSSPSKIDASFKKDVRTGLTTFPKYLYSKYIYDEKGDKLFQDIMALPEYYLTNCEYEIISLHTKEIASLFGKNNQGFDLIELGAGDGKKTKVLLKHLLENNYNFIYKPIDISQNSIDLLTSDLASQFPKIAVDAEKGEYFEVLERLHHFNKRKKVILVLGSNIGNLLHPRAIDFLTKLKDTMSAEDQLFIGFDQKKNPQTILDAYNDPTGVTEAFNKNLLHRINTEMGGNFNPEKFKHWEVYDPETGTAKSYLVATEAMQVTIDALDLTISFDPWETIHTEISQKYNDKVVQWLAHSSGLTIETSFEDKKRYYKNYILRKAY</sequence>
<evidence type="ECO:0000313" key="4">
    <source>
        <dbReference type="EMBL" id="QIE60225.1"/>
    </source>
</evidence>
<gene>
    <name evidence="4" type="ORF">G5B37_11835</name>
</gene>
<evidence type="ECO:0000256" key="2">
    <source>
        <dbReference type="ARBA" id="ARBA00022679"/>
    </source>
</evidence>
<dbReference type="InterPro" id="IPR019257">
    <property type="entry name" value="MeTrfase_dom"/>
</dbReference>
<dbReference type="Gene3D" id="3.40.50.150">
    <property type="entry name" value="Vaccinia Virus protein VP39"/>
    <property type="match status" value="1"/>
</dbReference>
<dbReference type="KEGG" id="mgel:G5B37_11835"/>
<reference evidence="4 5" key="1">
    <citation type="submission" date="2020-02" db="EMBL/GenBank/DDBJ databases">
        <title>Complete genome sequence of Flavobacteriaceae bacterium.</title>
        <authorList>
            <person name="Kim S.-J."/>
            <person name="Kim Y.-S."/>
            <person name="Kim K.-H."/>
        </authorList>
    </citation>
    <scope>NUCLEOTIDE SEQUENCE [LARGE SCALE GENOMIC DNA]</scope>
    <source>
        <strain evidence="4 5">RR4-40</strain>
    </source>
</reference>
<name>A0A6G6GNR7_9FLAO</name>
<dbReference type="GO" id="GO:0008168">
    <property type="term" value="F:methyltransferase activity"/>
    <property type="evidence" value="ECO:0007669"/>
    <property type="project" value="UniProtKB-KW"/>
</dbReference>
<dbReference type="PANTHER" id="PTHR43397">
    <property type="entry name" value="ERGOTHIONEINE BIOSYNTHESIS PROTEIN 1"/>
    <property type="match status" value="1"/>
</dbReference>
<dbReference type="GO" id="GO:0032259">
    <property type="term" value="P:methylation"/>
    <property type="evidence" value="ECO:0007669"/>
    <property type="project" value="UniProtKB-KW"/>
</dbReference>
<keyword evidence="5" id="KW-1185">Reference proteome</keyword>
<dbReference type="PIRSF" id="PIRSF018005">
    <property type="entry name" value="UCP018005"/>
    <property type="match status" value="1"/>
</dbReference>
<evidence type="ECO:0000259" key="3">
    <source>
        <dbReference type="Pfam" id="PF10017"/>
    </source>
</evidence>
<dbReference type="PANTHER" id="PTHR43397:SF1">
    <property type="entry name" value="ERGOTHIONEINE BIOSYNTHESIS PROTEIN 1"/>
    <property type="match status" value="1"/>
</dbReference>
<dbReference type="Pfam" id="PF10017">
    <property type="entry name" value="Methyltransf_33"/>
    <property type="match status" value="1"/>
</dbReference>
<dbReference type="AlphaFoldDB" id="A0A6G6GNR7"/>
<organism evidence="4 5">
    <name type="scientific">Rasiella rasia</name>
    <dbReference type="NCBI Taxonomy" id="2744027"/>
    <lineage>
        <taxon>Bacteria</taxon>
        <taxon>Pseudomonadati</taxon>
        <taxon>Bacteroidota</taxon>
        <taxon>Flavobacteriia</taxon>
        <taxon>Flavobacteriales</taxon>
        <taxon>Flavobacteriaceae</taxon>
        <taxon>Rasiella</taxon>
    </lineage>
</organism>
<evidence type="ECO:0000313" key="5">
    <source>
        <dbReference type="Proteomes" id="UP000505306"/>
    </source>
</evidence>
<dbReference type="InterPro" id="IPR029063">
    <property type="entry name" value="SAM-dependent_MTases_sf"/>
</dbReference>
<dbReference type="InterPro" id="IPR051128">
    <property type="entry name" value="EgtD_Methyltrsf_superfamily"/>
</dbReference>
<dbReference type="Proteomes" id="UP000505306">
    <property type="component" value="Chromosome"/>
</dbReference>
<keyword evidence="2 4" id="KW-0808">Transferase</keyword>
<keyword evidence="1 4" id="KW-0489">Methyltransferase</keyword>
<evidence type="ECO:0000256" key="1">
    <source>
        <dbReference type="ARBA" id="ARBA00022603"/>
    </source>
</evidence>
<feature type="domain" description="Histidine-specific methyltransferase SAM-dependent" evidence="3">
    <location>
        <begin position="13"/>
        <end position="321"/>
    </location>
</feature>
<dbReference type="EMBL" id="CP049057">
    <property type="protein sequence ID" value="QIE60225.1"/>
    <property type="molecule type" value="Genomic_DNA"/>
</dbReference>